<dbReference type="SUPFAM" id="SSF51445">
    <property type="entry name" value="(Trans)glycosidases"/>
    <property type="match status" value="1"/>
</dbReference>
<dbReference type="InterPro" id="IPR001579">
    <property type="entry name" value="Glyco_hydro_18_chit_AS"/>
</dbReference>
<proteinExistence type="inferred from homology"/>
<evidence type="ECO:0000256" key="1">
    <source>
        <dbReference type="ARBA" id="ARBA00012729"/>
    </source>
</evidence>
<evidence type="ECO:0000259" key="9">
    <source>
        <dbReference type="PROSITE" id="PS51910"/>
    </source>
</evidence>
<evidence type="ECO:0000256" key="7">
    <source>
        <dbReference type="SAM" id="MobiDB-lite"/>
    </source>
</evidence>
<protein>
    <recommendedName>
        <fullName evidence="1">chitinase</fullName>
        <ecNumber evidence="1">3.2.1.14</ecNumber>
    </recommendedName>
</protein>
<dbReference type="SMART" id="SM00636">
    <property type="entry name" value="Glyco_18"/>
    <property type="match status" value="1"/>
</dbReference>
<keyword evidence="2 5" id="KW-0378">Hydrolase</keyword>
<dbReference type="Pfam" id="PF02839">
    <property type="entry name" value="CBM_5_12"/>
    <property type="match status" value="1"/>
</dbReference>
<keyword evidence="4 5" id="KW-0326">Glycosidase</keyword>
<dbReference type="Gene3D" id="2.10.10.20">
    <property type="entry name" value="Carbohydrate-binding module superfamily 5/12"/>
    <property type="match status" value="1"/>
</dbReference>
<dbReference type="Proteomes" id="UP000584867">
    <property type="component" value="Unassembled WGS sequence"/>
</dbReference>
<dbReference type="SMART" id="SM00495">
    <property type="entry name" value="ChtBD3"/>
    <property type="match status" value="1"/>
</dbReference>
<feature type="chain" id="PRO_5030842093" description="chitinase" evidence="8">
    <location>
        <begin position="27"/>
        <end position="443"/>
    </location>
</feature>
<dbReference type="EMBL" id="JACHIO010000002">
    <property type="protein sequence ID" value="MBB5062135.1"/>
    <property type="molecule type" value="Genomic_DNA"/>
</dbReference>
<organism evidence="10 11">
    <name type="scientific">Granulicella mallensis</name>
    <dbReference type="NCBI Taxonomy" id="940614"/>
    <lineage>
        <taxon>Bacteria</taxon>
        <taxon>Pseudomonadati</taxon>
        <taxon>Acidobacteriota</taxon>
        <taxon>Terriglobia</taxon>
        <taxon>Terriglobales</taxon>
        <taxon>Acidobacteriaceae</taxon>
        <taxon>Granulicella</taxon>
    </lineage>
</organism>
<dbReference type="InterPro" id="IPR050542">
    <property type="entry name" value="Glycosyl_Hydrlase18_Chitinase"/>
</dbReference>
<evidence type="ECO:0000313" key="10">
    <source>
        <dbReference type="EMBL" id="MBB5062135.1"/>
    </source>
</evidence>
<dbReference type="InterPro" id="IPR011583">
    <property type="entry name" value="Chitinase_II/V-like_cat"/>
</dbReference>
<accession>A0A7W8E998</accession>
<dbReference type="InterPro" id="IPR036573">
    <property type="entry name" value="CBM_sf_5/12"/>
</dbReference>
<name>A0A7W8E998_9BACT</name>
<dbReference type="SUPFAM" id="SSF51055">
    <property type="entry name" value="Carbohydrate binding domain"/>
    <property type="match status" value="1"/>
</dbReference>
<evidence type="ECO:0000256" key="6">
    <source>
        <dbReference type="RuleBase" id="RU004453"/>
    </source>
</evidence>
<dbReference type="GO" id="GO:0008061">
    <property type="term" value="F:chitin binding"/>
    <property type="evidence" value="ECO:0007669"/>
    <property type="project" value="InterPro"/>
</dbReference>
<dbReference type="GO" id="GO:0005975">
    <property type="term" value="P:carbohydrate metabolic process"/>
    <property type="evidence" value="ECO:0007669"/>
    <property type="project" value="InterPro"/>
</dbReference>
<evidence type="ECO:0000256" key="3">
    <source>
        <dbReference type="ARBA" id="ARBA00023277"/>
    </source>
</evidence>
<dbReference type="RefSeq" id="WP_184252639.1">
    <property type="nucleotide sequence ID" value="NZ_JACHIO010000002.1"/>
</dbReference>
<dbReference type="Pfam" id="PF00704">
    <property type="entry name" value="Glyco_hydro_18"/>
    <property type="match status" value="1"/>
</dbReference>
<dbReference type="CDD" id="cd02871">
    <property type="entry name" value="GH18_chitinase_D-like"/>
    <property type="match status" value="1"/>
</dbReference>
<dbReference type="InterPro" id="IPR017853">
    <property type="entry name" value="GH"/>
</dbReference>
<sequence>MKRVSIFNVSVWGLSFLLSGVRCASAQSVPACASPWTAGMSVTVGEVVSYNGENYRALQAETFAVSNWQPPNVPALWTLVGACGSSTTTPPPPPPPPSNPPPTNPPPTSGSGNGRVLIGYWHDFSNGSVNLPLAQVSSNFDVIDVAFAGTTTDTSTISFDVDTVDIESEAQFIEDVATLQGRGKKVILSIGGANGNVALNTAQDVTNFVNSVSGLIQKFGFNGVDIDIENNSFALISGDNDFTNPKTPTTVNMINALHQLASKFPGFMLSFAPQIADIQEANVAYVSTFGDQLPLVWGCRDIMSFLQVQDYNTGGTNALDGKNYTEGTADFQVAMTELLLHGFTLANGQNFPGFPPGQIAFGVPASTSAGGGFTAPSAVEQALNYLITGVPFGGQYVLQNPAGYPGLRGLMTFSINWDDVNGFALSNTIAPYLHGLPAIAAPQ</sequence>
<feature type="region of interest" description="Disordered" evidence="7">
    <location>
        <begin position="84"/>
        <end position="112"/>
    </location>
</feature>
<dbReference type="PROSITE" id="PS01095">
    <property type="entry name" value="GH18_1"/>
    <property type="match status" value="1"/>
</dbReference>
<dbReference type="InterPro" id="IPR001223">
    <property type="entry name" value="Glyco_hydro18_cat"/>
</dbReference>
<dbReference type="PROSITE" id="PS51910">
    <property type="entry name" value="GH18_2"/>
    <property type="match status" value="1"/>
</dbReference>
<dbReference type="Gene3D" id="3.20.20.80">
    <property type="entry name" value="Glycosidases"/>
    <property type="match status" value="1"/>
</dbReference>
<feature type="domain" description="GH18" evidence="9">
    <location>
        <begin position="115"/>
        <end position="436"/>
    </location>
</feature>
<evidence type="ECO:0000313" key="11">
    <source>
        <dbReference type="Proteomes" id="UP000584867"/>
    </source>
</evidence>
<comment type="caution">
    <text evidence="10">The sequence shown here is derived from an EMBL/GenBank/DDBJ whole genome shotgun (WGS) entry which is preliminary data.</text>
</comment>
<evidence type="ECO:0000256" key="4">
    <source>
        <dbReference type="ARBA" id="ARBA00023295"/>
    </source>
</evidence>
<feature type="signal peptide" evidence="8">
    <location>
        <begin position="1"/>
        <end position="26"/>
    </location>
</feature>
<dbReference type="InterPro" id="IPR003610">
    <property type="entry name" value="CBM5/12"/>
</dbReference>
<dbReference type="EC" id="3.2.1.14" evidence="1"/>
<keyword evidence="8" id="KW-0732">Signal</keyword>
<evidence type="ECO:0000256" key="5">
    <source>
        <dbReference type="RuleBase" id="RU000489"/>
    </source>
</evidence>
<dbReference type="CDD" id="cd12214">
    <property type="entry name" value="ChiA1_BD"/>
    <property type="match status" value="1"/>
</dbReference>
<feature type="compositionally biased region" description="Pro residues" evidence="7">
    <location>
        <begin position="89"/>
        <end position="108"/>
    </location>
</feature>
<evidence type="ECO:0000256" key="8">
    <source>
        <dbReference type="SAM" id="SignalP"/>
    </source>
</evidence>
<dbReference type="PANTHER" id="PTHR45708">
    <property type="entry name" value="ENDOCHITINASE"/>
    <property type="match status" value="1"/>
</dbReference>
<evidence type="ECO:0000256" key="2">
    <source>
        <dbReference type="ARBA" id="ARBA00022801"/>
    </source>
</evidence>
<reference evidence="10 11" key="1">
    <citation type="submission" date="2020-08" db="EMBL/GenBank/DDBJ databases">
        <title>Genomic Encyclopedia of Type Strains, Phase IV (KMG-V): Genome sequencing to study the core and pangenomes of soil and plant-associated prokaryotes.</title>
        <authorList>
            <person name="Whitman W."/>
        </authorList>
    </citation>
    <scope>NUCLEOTIDE SEQUENCE [LARGE SCALE GENOMIC DNA]</scope>
    <source>
        <strain evidence="10 11">X5P3</strain>
    </source>
</reference>
<gene>
    <name evidence="10" type="ORF">HDF15_000462</name>
</gene>
<dbReference type="GO" id="GO:0005576">
    <property type="term" value="C:extracellular region"/>
    <property type="evidence" value="ECO:0007669"/>
    <property type="project" value="InterPro"/>
</dbReference>
<dbReference type="AlphaFoldDB" id="A0A7W8E998"/>
<comment type="similarity">
    <text evidence="6">Belongs to the glycosyl hydrolase 18 family.</text>
</comment>
<dbReference type="PANTHER" id="PTHR45708:SF49">
    <property type="entry name" value="ENDOCHITINASE"/>
    <property type="match status" value="1"/>
</dbReference>
<dbReference type="GO" id="GO:0030246">
    <property type="term" value="F:carbohydrate binding"/>
    <property type="evidence" value="ECO:0007669"/>
    <property type="project" value="InterPro"/>
</dbReference>
<dbReference type="GO" id="GO:0008843">
    <property type="term" value="F:endochitinase activity"/>
    <property type="evidence" value="ECO:0007669"/>
    <property type="project" value="UniProtKB-EC"/>
</dbReference>
<keyword evidence="3" id="KW-0119">Carbohydrate metabolism</keyword>